<dbReference type="EMBL" id="CP029843">
    <property type="protein sequence ID" value="AWV06029.1"/>
    <property type="molecule type" value="Genomic_DNA"/>
</dbReference>
<dbReference type="OrthoDB" id="9785372at2"/>
<dbReference type="Gene3D" id="3.40.50.720">
    <property type="entry name" value="NAD(P)-binding Rossmann-like Domain"/>
    <property type="match status" value="1"/>
</dbReference>
<evidence type="ECO:0000313" key="3">
    <source>
        <dbReference type="Proteomes" id="UP000249447"/>
    </source>
</evidence>
<organism evidence="2 3">
    <name type="scientific">Marilutibacter maris</name>
    <dbReference type="NCBI Taxonomy" id="1605891"/>
    <lineage>
        <taxon>Bacteria</taxon>
        <taxon>Pseudomonadati</taxon>
        <taxon>Pseudomonadota</taxon>
        <taxon>Gammaproteobacteria</taxon>
        <taxon>Lysobacterales</taxon>
        <taxon>Lysobacteraceae</taxon>
        <taxon>Marilutibacter</taxon>
    </lineage>
</organism>
<dbReference type="SUPFAM" id="SSF51735">
    <property type="entry name" value="NAD(P)-binding Rossmann-fold domains"/>
    <property type="match status" value="1"/>
</dbReference>
<gene>
    <name evidence="2" type="ORF">C9I47_0304</name>
</gene>
<dbReference type="InterPro" id="IPR036291">
    <property type="entry name" value="NAD(P)-bd_dom_sf"/>
</dbReference>
<keyword evidence="3" id="KW-1185">Reference proteome</keyword>
<accession>A0A2U9T936</accession>
<protein>
    <recommendedName>
        <fullName evidence="1">NAD(P)-binding domain-containing protein</fullName>
    </recommendedName>
</protein>
<feature type="domain" description="NAD(P)-binding" evidence="1">
    <location>
        <begin position="7"/>
        <end position="222"/>
    </location>
</feature>
<name>A0A2U9T936_9GAMM</name>
<proteinExistence type="predicted"/>
<dbReference type="RefSeq" id="WP_111265208.1">
    <property type="nucleotide sequence ID" value="NZ_CP029843.1"/>
</dbReference>
<dbReference type="AlphaFoldDB" id="A0A2U9T936"/>
<reference evidence="2 3" key="1">
    <citation type="submission" date="2018-05" db="EMBL/GenBank/DDBJ databases">
        <title>The complete genome of Lysobacter maris HZ9B, a marine bacterium antagonistic against terrestrial plant pathogens.</title>
        <authorList>
            <person name="Zhang X.-Q."/>
        </authorList>
    </citation>
    <scope>NUCLEOTIDE SEQUENCE [LARGE SCALE GENOMIC DNA]</scope>
    <source>
        <strain evidence="2 3">HZ9B</strain>
    </source>
</reference>
<dbReference type="Pfam" id="PF13460">
    <property type="entry name" value="NAD_binding_10"/>
    <property type="match status" value="1"/>
</dbReference>
<dbReference type="KEGG" id="lmb:C9I47_0304"/>
<dbReference type="PANTHER" id="PTHR15020">
    <property type="entry name" value="FLAVIN REDUCTASE-RELATED"/>
    <property type="match status" value="1"/>
</dbReference>
<sequence>MTVLVAGASGATGRLLVDILLGHGRRVRAIVRSPARLPASLREHPRLSIVHADLLDLDEEAMARHVEDCTAIVSCLGHNPTLRGLFGPPRRLVTEATSRLCEAVRRCRPERPVRFVLMNTAGNRNRGIAEPVALGERLAVGLIRLLLPPHRDNEDAAAWLQAWFGPGDTAIEWVVVRPDSLTDADRVTAYDVHPSPIRSAIFDPGHTSRINVAHFIGELLADDLAWRRWALRMPVVYDSGAK</sequence>
<evidence type="ECO:0000313" key="2">
    <source>
        <dbReference type="EMBL" id="AWV06029.1"/>
    </source>
</evidence>
<dbReference type="PANTHER" id="PTHR15020:SF11">
    <property type="entry name" value="OS06G0360300 PROTEIN"/>
    <property type="match status" value="1"/>
</dbReference>
<evidence type="ECO:0000259" key="1">
    <source>
        <dbReference type="Pfam" id="PF13460"/>
    </source>
</evidence>
<dbReference type="InterPro" id="IPR016040">
    <property type="entry name" value="NAD(P)-bd_dom"/>
</dbReference>
<dbReference type="Proteomes" id="UP000249447">
    <property type="component" value="Chromosome"/>
</dbReference>